<evidence type="ECO:0000313" key="1">
    <source>
        <dbReference type="EMBL" id="BAT13912.1"/>
    </source>
</evidence>
<keyword evidence="2" id="KW-1185">Reference proteome</keyword>
<accession>A0A0P0Y1R0</accession>
<dbReference type="EMBL" id="AP014967">
    <property type="protein sequence ID" value="BAT13912.1"/>
    <property type="molecule type" value="Genomic_DNA"/>
</dbReference>
<dbReference type="PaxDb" id="39947-A0A0P0Y1R0"/>
<dbReference type="Proteomes" id="UP000059680">
    <property type="component" value="Chromosome 11"/>
</dbReference>
<protein>
    <submittedName>
        <fullName evidence="1">Os11g0453750 protein</fullName>
    </submittedName>
</protein>
<dbReference type="AlphaFoldDB" id="A0A0P0Y1R0"/>
<evidence type="ECO:0000313" key="2">
    <source>
        <dbReference type="Proteomes" id="UP000059680"/>
    </source>
</evidence>
<name>A0A0P0Y1R0_ORYSJ</name>
<reference evidence="2" key="1">
    <citation type="journal article" date="2005" name="Nature">
        <title>The map-based sequence of the rice genome.</title>
        <authorList>
            <consortium name="International rice genome sequencing project (IRGSP)"/>
            <person name="Matsumoto T."/>
            <person name="Wu J."/>
            <person name="Kanamori H."/>
            <person name="Katayose Y."/>
            <person name="Fujisawa M."/>
            <person name="Namiki N."/>
            <person name="Mizuno H."/>
            <person name="Yamamoto K."/>
            <person name="Antonio B.A."/>
            <person name="Baba T."/>
            <person name="Sakata K."/>
            <person name="Nagamura Y."/>
            <person name="Aoki H."/>
            <person name="Arikawa K."/>
            <person name="Arita K."/>
            <person name="Bito T."/>
            <person name="Chiden Y."/>
            <person name="Fujitsuka N."/>
            <person name="Fukunaka R."/>
            <person name="Hamada M."/>
            <person name="Harada C."/>
            <person name="Hayashi A."/>
            <person name="Hijishita S."/>
            <person name="Honda M."/>
            <person name="Hosokawa S."/>
            <person name="Ichikawa Y."/>
            <person name="Idonuma A."/>
            <person name="Iijima M."/>
            <person name="Ikeda M."/>
            <person name="Ikeno M."/>
            <person name="Ito K."/>
            <person name="Ito S."/>
            <person name="Ito T."/>
            <person name="Ito Y."/>
            <person name="Ito Y."/>
            <person name="Iwabuchi A."/>
            <person name="Kamiya K."/>
            <person name="Karasawa W."/>
            <person name="Kurita K."/>
            <person name="Katagiri S."/>
            <person name="Kikuta A."/>
            <person name="Kobayashi H."/>
            <person name="Kobayashi N."/>
            <person name="Machita K."/>
            <person name="Maehara T."/>
            <person name="Masukawa M."/>
            <person name="Mizubayashi T."/>
            <person name="Mukai Y."/>
            <person name="Nagasaki H."/>
            <person name="Nagata Y."/>
            <person name="Naito S."/>
            <person name="Nakashima M."/>
            <person name="Nakama Y."/>
            <person name="Nakamichi Y."/>
            <person name="Nakamura M."/>
            <person name="Meguro A."/>
            <person name="Negishi M."/>
            <person name="Ohta I."/>
            <person name="Ohta T."/>
            <person name="Okamoto M."/>
            <person name="Ono N."/>
            <person name="Saji S."/>
            <person name="Sakaguchi M."/>
            <person name="Sakai K."/>
            <person name="Shibata M."/>
            <person name="Shimokawa T."/>
            <person name="Song J."/>
            <person name="Takazaki Y."/>
            <person name="Terasawa K."/>
            <person name="Tsugane M."/>
            <person name="Tsuji K."/>
            <person name="Ueda S."/>
            <person name="Waki K."/>
            <person name="Yamagata H."/>
            <person name="Yamamoto M."/>
            <person name="Yamamoto S."/>
            <person name="Yamane H."/>
            <person name="Yoshiki S."/>
            <person name="Yoshihara R."/>
            <person name="Yukawa K."/>
            <person name="Zhong H."/>
            <person name="Yano M."/>
            <person name="Yuan Q."/>
            <person name="Ouyang S."/>
            <person name="Liu J."/>
            <person name="Jones K.M."/>
            <person name="Gansberger K."/>
            <person name="Moffat K."/>
            <person name="Hill J."/>
            <person name="Bera J."/>
            <person name="Fadrosh D."/>
            <person name="Jin S."/>
            <person name="Johri S."/>
            <person name="Kim M."/>
            <person name="Overton L."/>
            <person name="Reardon M."/>
            <person name="Tsitrin T."/>
            <person name="Vuong H."/>
            <person name="Weaver B."/>
            <person name="Ciecko A."/>
            <person name="Tallon L."/>
            <person name="Jackson J."/>
            <person name="Pai G."/>
            <person name="Aken S.V."/>
            <person name="Utterback T."/>
            <person name="Reidmuller S."/>
            <person name="Feldblyum T."/>
            <person name="Hsiao J."/>
            <person name="Zismann V."/>
            <person name="Iobst S."/>
            <person name="de Vazeille A.R."/>
            <person name="Buell C.R."/>
            <person name="Ying K."/>
            <person name="Li Y."/>
            <person name="Lu T."/>
            <person name="Huang Y."/>
            <person name="Zhao Q."/>
            <person name="Feng Q."/>
            <person name="Zhang L."/>
            <person name="Zhu J."/>
            <person name="Weng Q."/>
            <person name="Mu J."/>
            <person name="Lu Y."/>
            <person name="Fan D."/>
            <person name="Liu Y."/>
            <person name="Guan J."/>
            <person name="Zhang Y."/>
            <person name="Yu S."/>
            <person name="Liu X."/>
            <person name="Zhang Y."/>
            <person name="Hong G."/>
            <person name="Han B."/>
            <person name="Choisne N."/>
            <person name="Demange N."/>
            <person name="Orjeda G."/>
            <person name="Samain S."/>
            <person name="Cattolico L."/>
            <person name="Pelletier E."/>
            <person name="Couloux A."/>
            <person name="Segurens B."/>
            <person name="Wincker P."/>
            <person name="D'Hont A."/>
            <person name="Scarpelli C."/>
            <person name="Weissenbach J."/>
            <person name="Salanoubat M."/>
            <person name="Quetier F."/>
            <person name="Yu Y."/>
            <person name="Kim H.R."/>
            <person name="Rambo T."/>
            <person name="Currie J."/>
            <person name="Collura K."/>
            <person name="Luo M."/>
            <person name="Yang T."/>
            <person name="Ammiraju J.S.S."/>
            <person name="Engler F."/>
            <person name="Soderlund C."/>
            <person name="Wing R.A."/>
            <person name="Palmer L.E."/>
            <person name="de la Bastide M."/>
            <person name="Spiegel L."/>
            <person name="Nascimento L."/>
            <person name="Zutavern T."/>
            <person name="O'Shaughnessy A."/>
            <person name="Dike S."/>
            <person name="Dedhia N."/>
            <person name="Preston R."/>
            <person name="Balija V."/>
            <person name="McCombie W.R."/>
            <person name="Chow T."/>
            <person name="Chen H."/>
            <person name="Chung M."/>
            <person name="Chen C."/>
            <person name="Shaw J."/>
            <person name="Wu H."/>
            <person name="Hsiao K."/>
            <person name="Chao Y."/>
            <person name="Chu M."/>
            <person name="Cheng C."/>
            <person name="Hour A."/>
            <person name="Lee P."/>
            <person name="Lin S."/>
            <person name="Lin Y."/>
            <person name="Liou J."/>
            <person name="Liu S."/>
            <person name="Hsing Y."/>
            <person name="Raghuvanshi S."/>
            <person name="Mohanty A."/>
            <person name="Bharti A.K."/>
            <person name="Gaur A."/>
            <person name="Gupta V."/>
            <person name="Kumar D."/>
            <person name="Ravi V."/>
            <person name="Vij S."/>
            <person name="Kapur A."/>
            <person name="Khurana P."/>
            <person name="Khurana P."/>
            <person name="Khurana J.P."/>
            <person name="Tyagi A.K."/>
            <person name="Gaikwad K."/>
            <person name="Singh A."/>
            <person name="Dalal V."/>
            <person name="Srivastava S."/>
            <person name="Dixit A."/>
            <person name="Pal A.K."/>
            <person name="Ghazi I.A."/>
            <person name="Yadav M."/>
            <person name="Pandit A."/>
            <person name="Bhargava A."/>
            <person name="Sureshbabu K."/>
            <person name="Batra K."/>
            <person name="Sharma T.R."/>
            <person name="Mohapatra T."/>
            <person name="Singh N.K."/>
            <person name="Messing J."/>
            <person name="Nelson A.B."/>
            <person name="Fuks G."/>
            <person name="Kavchok S."/>
            <person name="Keizer G."/>
            <person name="Linton E."/>
            <person name="Llaca V."/>
            <person name="Song R."/>
            <person name="Tanyolac B."/>
            <person name="Young S."/>
            <person name="Ho-Il K."/>
            <person name="Hahn J.H."/>
            <person name="Sangsakoo G."/>
            <person name="Vanavichit A."/>
            <person name="de Mattos Luiz.A.T."/>
            <person name="Zimmer P.D."/>
            <person name="Malone G."/>
            <person name="Dellagostin O."/>
            <person name="de Oliveira A.C."/>
            <person name="Bevan M."/>
            <person name="Bancroft I."/>
            <person name="Minx P."/>
            <person name="Cordum H."/>
            <person name="Wilson R."/>
            <person name="Cheng Z."/>
            <person name="Jin W."/>
            <person name="Jiang J."/>
            <person name="Leong S.A."/>
            <person name="Iwama H."/>
            <person name="Gojobori T."/>
            <person name="Itoh T."/>
            <person name="Niimura Y."/>
            <person name="Fujii Y."/>
            <person name="Habara T."/>
            <person name="Sakai H."/>
            <person name="Sato Y."/>
            <person name="Wilson G."/>
            <person name="Kumar K."/>
            <person name="McCouch S."/>
            <person name="Juretic N."/>
            <person name="Hoen D."/>
            <person name="Wright S."/>
            <person name="Bruskiewich R."/>
            <person name="Bureau T."/>
            <person name="Miyao A."/>
            <person name="Hirochika H."/>
            <person name="Nishikawa T."/>
            <person name="Kadowaki K."/>
            <person name="Sugiura M."/>
            <person name="Burr B."/>
            <person name="Sasaki T."/>
        </authorList>
    </citation>
    <scope>NUCLEOTIDE SEQUENCE [LARGE SCALE GENOMIC DNA]</scope>
    <source>
        <strain evidence="2">cv. Nipponbare</strain>
    </source>
</reference>
<reference evidence="1 2" key="3">
    <citation type="journal article" date="2013" name="Rice">
        <title>Improvement of the Oryza sativa Nipponbare reference genome using next generation sequence and optical map data.</title>
        <authorList>
            <person name="Kawahara Y."/>
            <person name="de la Bastide M."/>
            <person name="Hamilton J.P."/>
            <person name="Kanamori H."/>
            <person name="McCombie W.R."/>
            <person name="Ouyang S."/>
            <person name="Schwartz D.C."/>
            <person name="Tanaka T."/>
            <person name="Wu J."/>
            <person name="Zhou S."/>
            <person name="Childs K.L."/>
            <person name="Davidson R.M."/>
            <person name="Lin H."/>
            <person name="Quesada-Ocampo L."/>
            <person name="Vaillancourt B."/>
            <person name="Sakai H."/>
            <person name="Lee S.S."/>
            <person name="Kim J."/>
            <person name="Numa H."/>
            <person name="Itoh T."/>
            <person name="Buell C.R."/>
            <person name="Matsumoto T."/>
        </authorList>
    </citation>
    <scope>NUCLEOTIDE SEQUENCE [LARGE SCALE GENOMIC DNA]</scope>
    <source>
        <strain evidence="2">cv. Nipponbare</strain>
    </source>
</reference>
<sequence length="79" mass="8968">MDKSYTFNRTRTPTPYWIHHCRPSRDNGVVIDLPQVAAASIISFKPHWPDATTPKLMVAPNIEWPGLGMGSLWQPLRVV</sequence>
<reference evidence="1 2" key="2">
    <citation type="journal article" date="2013" name="Plant Cell Physiol.">
        <title>Rice Annotation Project Database (RAP-DB): an integrative and interactive database for rice genomics.</title>
        <authorList>
            <person name="Sakai H."/>
            <person name="Lee S.S."/>
            <person name="Tanaka T."/>
            <person name="Numa H."/>
            <person name="Kim J."/>
            <person name="Kawahara Y."/>
            <person name="Wakimoto H."/>
            <person name="Yang C.C."/>
            <person name="Iwamoto M."/>
            <person name="Abe T."/>
            <person name="Yamada Y."/>
            <person name="Muto A."/>
            <person name="Inokuchi H."/>
            <person name="Ikemura T."/>
            <person name="Matsumoto T."/>
            <person name="Sasaki T."/>
            <person name="Itoh T."/>
        </authorList>
    </citation>
    <scope>NUCLEOTIDE SEQUENCE [LARGE SCALE GENOMIC DNA]</scope>
    <source>
        <strain evidence="2">cv. Nipponbare</strain>
    </source>
</reference>
<proteinExistence type="predicted"/>
<gene>
    <name evidence="1" type="ordered locus">Os11g0453750</name>
    <name evidence="1" type="ORF">OSNPB_110453750</name>
</gene>
<dbReference type="InParanoid" id="A0A0P0Y1R0"/>
<organism evidence="1 2">
    <name type="scientific">Oryza sativa subsp. japonica</name>
    <name type="common">Rice</name>
    <dbReference type="NCBI Taxonomy" id="39947"/>
    <lineage>
        <taxon>Eukaryota</taxon>
        <taxon>Viridiplantae</taxon>
        <taxon>Streptophyta</taxon>
        <taxon>Embryophyta</taxon>
        <taxon>Tracheophyta</taxon>
        <taxon>Spermatophyta</taxon>
        <taxon>Magnoliopsida</taxon>
        <taxon>Liliopsida</taxon>
        <taxon>Poales</taxon>
        <taxon>Poaceae</taxon>
        <taxon>BOP clade</taxon>
        <taxon>Oryzoideae</taxon>
        <taxon>Oryzeae</taxon>
        <taxon>Oryzinae</taxon>
        <taxon>Oryza</taxon>
        <taxon>Oryza sativa</taxon>
    </lineage>
</organism>